<feature type="transmembrane region" description="Helical" evidence="1">
    <location>
        <begin position="6"/>
        <end position="30"/>
    </location>
</feature>
<feature type="domain" description="Methyltransferase type 11" evidence="2">
    <location>
        <begin position="84"/>
        <end position="174"/>
    </location>
</feature>
<evidence type="ECO:0000256" key="1">
    <source>
        <dbReference type="SAM" id="Phobius"/>
    </source>
</evidence>
<dbReference type="AlphaFoldDB" id="A0AAQ4E714"/>
<keyword evidence="4" id="KW-1185">Reference proteome</keyword>
<dbReference type="InterPro" id="IPR029063">
    <property type="entry name" value="SAM-dependent_MTases_sf"/>
</dbReference>
<keyword evidence="1" id="KW-0472">Membrane</keyword>
<dbReference type="PANTHER" id="PTHR45036:SF1">
    <property type="entry name" value="METHYLTRANSFERASE LIKE 7A"/>
    <property type="match status" value="1"/>
</dbReference>
<dbReference type="InterPro" id="IPR013216">
    <property type="entry name" value="Methyltransf_11"/>
</dbReference>
<accession>A0AAQ4E714</accession>
<dbReference type="InterPro" id="IPR052356">
    <property type="entry name" value="Thiol_S-MT"/>
</dbReference>
<sequence>MRDLTHIFLAHVVFAFSAVSGFVLLPALLLSHQFQEAFFAYVYKLCLKIWGVDFDLSRRAVLARLEGLVSHDSTLKSRGAVRLLEVGAAHGPNLKFMQRPVEYWKVEPNTAFNATFQTNLAANPKVKMERCVVGYGEDMSMLPDGHFDVVLFTFVLCSAKDGRKLVSECKRVLAKVRL</sequence>
<dbReference type="GO" id="GO:0008757">
    <property type="term" value="F:S-adenosylmethionine-dependent methyltransferase activity"/>
    <property type="evidence" value="ECO:0007669"/>
    <property type="project" value="InterPro"/>
</dbReference>
<dbReference type="EMBL" id="JARKHS020021038">
    <property type="protein sequence ID" value="KAK8770511.1"/>
    <property type="molecule type" value="Genomic_DNA"/>
</dbReference>
<proteinExistence type="predicted"/>
<gene>
    <name evidence="3" type="ORF">V5799_013025</name>
</gene>
<dbReference type="Pfam" id="PF08241">
    <property type="entry name" value="Methyltransf_11"/>
    <property type="match status" value="1"/>
</dbReference>
<dbReference type="PANTHER" id="PTHR45036">
    <property type="entry name" value="METHYLTRANSFERASE LIKE 7B"/>
    <property type="match status" value="1"/>
</dbReference>
<dbReference type="SUPFAM" id="SSF53335">
    <property type="entry name" value="S-adenosyl-L-methionine-dependent methyltransferases"/>
    <property type="match status" value="1"/>
</dbReference>
<evidence type="ECO:0000313" key="3">
    <source>
        <dbReference type="EMBL" id="KAK8770511.1"/>
    </source>
</evidence>
<evidence type="ECO:0000259" key="2">
    <source>
        <dbReference type="Pfam" id="PF08241"/>
    </source>
</evidence>
<keyword evidence="1" id="KW-0812">Transmembrane</keyword>
<protein>
    <recommendedName>
        <fullName evidence="2">Methyltransferase type 11 domain-containing protein</fullName>
    </recommendedName>
</protein>
<keyword evidence="1" id="KW-1133">Transmembrane helix</keyword>
<organism evidence="3 4">
    <name type="scientific">Amblyomma americanum</name>
    <name type="common">Lone star tick</name>
    <dbReference type="NCBI Taxonomy" id="6943"/>
    <lineage>
        <taxon>Eukaryota</taxon>
        <taxon>Metazoa</taxon>
        <taxon>Ecdysozoa</taxon>
        <taxon>Arthropoda</taxon>
        <taxon>Chelicerata</taxon>
        <taxon>Arachnida</taxon>
        <taxon>Acari</taxon>
        <taxon>Parasitiformes</taxon>
        <taxon>Ixodida</taxon>
        <taxon>Ixodoidea</taxon>
        <taxon>Ixodidae</taxon>
        <taxon>Amblyomminae</taxon>
        <taxon>Amblyomma</taxon>
    </lineage>
</organism>
<comment type="caution">
    <text evidence="3">The sequence shown here is derived from an EMBL/GenBank/DDBJ whole genome shotgun (WGS) entry which is preliminary data.</text>
</comment>
<name>A0AAQ4E714_AMBAM</name>
<reference evidence="3 4" key="1">
    <citation type="journal article" date="2023" name="Arcadia Sci">
        <title>De novo assembly of a long-read Amblyomma americanum tick genome.</title>
        <authorList>
            <person name="Chou S."/>
            <person name="Poskanzer K.E."/>
            <person name="Rollins M."/>
            <person name="Thuy-Boun P.S."/>
        </authorList>
    </citation>
    <scope>NUCLEOTIDE SEQUENCE [LARGE SCALE GENOMIC DNA]</scope>
    <source>
        <strain evidence="3">F_SG_1</strain>
        <tissue evidence="3">Salivary glands</tissue>
    </source>
</reference>
<dbReference type="Proteomes" id="UP001321473">
    <property type="component" value="Unassembled WGS sequence"/>
</dbReference>
<dbReference type="Gene3D" id="3.40.50.150">
    <property type="entry name" value="Vaccinia Virus protein VP39"/>
    <property type="match status" value="1"/>
</dbReference>
<evidence type="ECO:0000313" key="4">
    <source>
        <dbReference type="Proteomes" id="UP001321473"/>
    </source>
</evidence>